<keyword evidence="4" id="KW-0762">Sugar transport</keyword>
<proteinExistence type="inferred from homology"/>
<feature type="transmembrane region" description="Helical" evidence="10">
    <location>
        <begin position="350"/>
        <end position="374"/>
    </location>
</feature>
<dbReference type="OrthoDB" id="5296287at2759"/>
<dbReference type="EMBL" id="JAKUCV010004350">
    <property type="protein sequence ID" value="KAJ4835656.1"/>
    <property type="molecule type" value="Genomic_DNA"/>
</dbReference>
<dbReference type="InterPro" id="IPR020846">
    <property type="entry name" value="MFS_dom"/>
</dbReference>
<dbReference type="InterPro" id="IPR005828">
    <property type="entry name" value="MFS_sugar_transport-like"/>
</dbReference>
<evidence type="ECO:0000256" key="3">
    <source>
        <dbReference type="ARBA" id="ARBA00022448"/>
    </source>
</evidence>
<evidence type="ECO:0000259" key="11">
    <source>
        <dbReference type="PROSITE" id="PS50850"/>
    </source>
</evidence>
<feature type="transmembrane region" description="Helical" evidence="10">
    <location>
        <begin position="428"/>
        <end position="448"/>
    </location>
</feature>
<keyword evidence="13" id="KW-1185">Reference proteome</keyword>
<feature type="transmembrane region" description="Helical" evidence="10">
    <location>
        <begin position="319"/>
        <end position="343"/>
    </location>
</feature>
<dbReference type="FunFam" id="1.20.1250.20:FF:000002">
    <property type="entry name" value="Sugar transport protein 13"/>
    <property type="match status" value="1"/>
</dbReference>
<keyword evidence="6" id="KW-0769">Symport</keyword>
<evidence type="ECO:0000256" key="10">
    <source>
        <dbReference type="SAM" id="Phobius"/>
    </source>
</evidence>
<name>A0A9Q0FSK7_9ROSI</name>
<keyword evidence="7 10" id="KW-1133">Transmembrane helix</keyword>
<dbReference type="Pfam" id="PF00083">
    <property type="entry name" value="Sugar_tr"/>
    <property type="match status" value="1"/>
</dbReference>
<dbReference type="InterPro" id="IPR045262">
    <property type="entry name" value="STP/PLT_plant"/>
</dbReference>
<dbReference type="CDD" id="cd17361">
    <property type="entry name" value="MFS_STP"/>
    <property type="match status" value="1"/>
</dbReference>
<dbReference type="InterPro" id="IPR044778">
    <property type="entry name" value="MFS_STP/MST-like_plant"/>
</dbReference>
<dbReference type="GO" id="GO:0015293">
    <property type="term" value="F:symporter activity"/>
    <property type="evidence" value="ECO:0007669"/>
    <property type="project" value="UniProtKB-KW"/>
</dbReference>
<keyword evidence="8 10" id="KW-0472">Membrane</keyword>
<dbReference type="InterPro" id="IPR003663">
    <property type="entry name" value="Sugar/inositol_transpt"/>
</dbReference>
<dbReference type="InterPro" id="IPR005829">
    <property type="entry name" value="Sugar_transporter_CS"/>
</dbReference>
<dbReference type="SUPFAM" id="SSF103473">
    <property type="entry name" value="MFS general substrate transporter"/>
    <property type="match status" value="1"/>
</dbReference>
<accession>A0A9Q0FSK7</accession>
<comment type="subcellular location">
    <subcellularLocation>
        <location evidence="1">Membrane</location>
        <topology evidence="1">Multi-pass membrane protein</topology>
    </subcellularLocation>
</comment>
<dbReference type="PROSITE" id="PS50850">
    <property type="entry name" value="MFS"/>
    <property type="match status" value="1"/>
</dbReference>
<evidence type="ECO:0000256" key="4">
    <source>
        <dbReference type="ARBA" id="ARBA00022597"/>
    </source>
</evidence>
<reference evidence="12" key="2">
    <citation type="journal article" date="2023" name="Plants (Basel)">
        <title>Annotation of the Turnera subulata (Passifloraceae) Draft Genome Reveals the S-Locus Evolved after the Divergence of Turneroideae from Passifloroideae in a Stepwise Manner.</title>
        <authorList>
            <person name="Henning P.M."/>
            <person name="Roalson E.H."/>
            <person name="Mir W."/>
            <person name="McCubbin A.G."/>
            <person name="Shore J.S."/>
        </authorList>
    </citation>
    <scope>NUCLEOTIDE SEQUENCE</scope>
    <source>
        <strain evidence="12">F60SS</strain>
    </source>
</reference>
<dbReference type="PRINTS" id="PR00171">
    <property type="entry name" value="SUGRTRNSPORT"/>
</dbReference>
<evidence type="ECO:0000313" key="13">
    <source>
        <dbReference type="Proteomes" id="UP001141552"/>
    </source>
</evidence>
<dbReference type="GO" id="GO:0016020">
    <property type="term" value="C:membrane"/>
    <property type="evidence" value="ECO:0007669"/>
    <property type="project" value="UniProtKB-SubCell"/>
</dbReference>
<evidence type="ECO:0000256" key="8">
    <source>
        <dbReference type="ARBA" id="ARBA00023136"/>
    </source>
</evidence>
<feature type="transmembrane region" description="Helical" evidence="10">
    <location>
        <begin position="386"/>
        <end position="407"/>
    </location>
</feature>
<dbReference type="PANTHER" id="PTHR23500">
    <property type="entry name" value="SOLUTE CARRIER FAMILY 2, FACILITATED GLUCOSE TRANSPORTER"/>
    <property type="match status" value="1"/>
</dbReference>
<evidence type="ECO:0000256" key="6">
    <source>
        <dbReference type="ARBA" id="ARBA00022847"/>
    </source>
</evidence>
<evidence type="ECO:0000256" key="2">
    <source>
        <dbReference type="ARBA" id="ARBA00010992"/>
    </source>
</evidence>
<evidence type="ECO:0000313" key="12">
    <source>
        <dbReference type="EMBL" id="KAJ4835656.1"/>
    </source>
</evidence>
<dbReference type="Gene3D" id="1.20.1250.20">
    <property type="entry name" value="MFS general substrate transporter like domains"/>
    <property type="match status" value="1"/>
</dbReference>
<protein>
    <recommendedName>
        <fullName evidence="11">Major facilitator superfamily (MFS) profile domain-containing protein</fullName>
    </recommendedName>
</protein>
<keyword evidence="3 9" id="KW-0813">Transport</keyword>
<gene>
    <name evidence="12" type="ORF">Tsubulata_021705</name>
</gene>
<dbReference type="PANTHER" id="PTHR23500:SF477">
    <property type="entry name" value="MAJOR FACILITATOR SUPERFAMILY (MFS) PROFILE DOMAIN-CONTAINING PROTEIN"/>
    <property type="match status" value="1"/>
</dbReference>
<dbReference type="Proteomes" id="UP001141552">
    <property type="component" value="Unassembled WGS sequence"/>
</dbReference>
<feature type="domain" description="Major facilitator superfamily (MFS) profile" evidence="11">
    <location>
        <begin position="25"/>
        <end position="479"/>
    </location>
</feature>
<sequence length="513" mass="56634">MAGGMIIETGGRQYPGKFTFHVFVTCIIAGFGGLIFGYDLGISGGVTSMDIFLKKFFPEVYKRESSVKPSDDQYCSFNDQTMTLFTSCLYIAALISAIFSSVITRALGRKTTMVAGGLLFAAGAIVNALAQNVAMLYIGRILLGFGIGCCNQSAPIYISEVAPYKYRGALNVLFQLCITIGILVANIVNYVFAKSIKGDLAWRLSLGGALVPALIITLGALYLPETPNSLLERGHYEKAKKLLKKLRGIDNVDDEFNDIVAAGEASKLVKSPWRNIGKRKYRPHLTFAILIPFFQQFTGMNVIMFYAPVLFKTLGFGAMTALLSTVITGAVNFLSTIVAIVAVDKLGRRFLFLEGAIQMLLSQIGVTIAIALKFGLSGNPGHLSTFYAAGVVVLICVFVAGFAWSWGPLGWLVPSEIMPLEIRSAAQSINCSINMFCTFVIAQIFTLMLCKMKFGLFIFFAFFIFSNLLFIYNRFPETKGIPIEEMQIVWKEHKHWRKYYDEEDEEIKVSAKL</sequence>
<dbReference type="PROSITE" id="PS00217">
    <property type="entry name" value="SUGAR_TRANSPORT_2"/>
    <property type="match status" value="1"/>
</dbReference>
<dbReference type="InterPro" id="IPR036259">
    <property type="entry name" value="MFS_trans_sf"/>
</dbReference>
<feature type="transmembrane region" description="Helical" evidence="10">
    <location>
        <begin position="454"/>
        <end position="472"/>
    </location>
</feature>
<dbReference type="AlphaFoldDB" id="A0A9Q0FSK7"/>
<dbReference type="GO" id="GO:0015145">
    <property type="term" value="F:monosaccharide transmembrane transporter activity"/>
    <property type="evidence" value="ECO:0007669"/>
    <property type="project" value="InterPro"/>
</dbReference>
<comment type="caution">
    <text evidence="12">The sequence shown here is derived from an EMBL/GenBank/DDBJ whole genome shotgun (WGS) entry which is preliminary data.</text>
</comment>
<evidence type="ECO:0000256" key="1">
    <source>
        <dbReference type="ARBA" id="ARBA00004141"/>
    </source>
</evidence>
<feature type="transmembrane region" description="Helical" evidence="10">
    <location>
        <begin position="20"/>
        <end position="38"/>
    </location>
</feature>
<dbReference type="PROSITE" id="PS00216">
    <property type="entry name" value="SUGAR_TRANSPORT_1"/>
    <property type="match status" value="1"/>
</dbReference>
<feature type="transmembrane region" description="Helical" evidence="10">
    <location>
        <begin position="111"/>
        <end position="130"/>
    </location>
</feature>
<evidence type="ECO:0000256" key="7">
    <source>
        <dbReference type="ARBA" id="ARBA00022989"/>
    </source>
</evidence>
<evidence type="ECO:0000256" key="5">
    <source>
        <dbReference type="ARBA" id="ARBA00022692"/>
    </source>
</evidence>
<dbReference type="NCBIfam" id="TIGR00879">
    <property type="entry name" value="SP"/>
    <property type="match status" value="1"/>
</dbReference>
<feature type="transmembrane region" description="Helical" evidence="10">
    <location>
        <begin position="84"/>
        <end position="104"/>
    </location>
</feature>
<keyword evidence="5 10" id="KW-0812">Transmembrane</keyword>
<organism evidence="12 13">
    <name type="scientific">Turnera subulata</name>
    <dbReference type="NCBI Taxonomy" id="218843"/>
    <lineage>
        <taxon>Eukaryota</taxon>
        <taxon>Viridiplantae</taxon>
        <taxon>Streptophyta</taxon>
        <taxon>Embryophyta</taxon>
        <taxon>Tracheophyta</taxon>
        <taxon>Spermatophyta</taxon>
        <taxon>Magnoliopsida</taxon>
        <taxon>eudicotyledons</taxon>
        <taxon>Gunneridae</taxon>
        <taxon>Pentapetalae</taxon>
        <taxon>rosids</taxon>
        <taxon>fabids</taxon>
        <taxon>Malpighiales</taxon>
        <taxon>Passifloraceae</taxon>
        <taxon>Turnera</taxon>
    </lineage>
</organism>
<feature type="transmembrane region" description="Helical" evidence="10">
    <location>
        <begin position="170"/>
        <end position="192"/>
    </location>
</feature>
<comment type="similarity">
    <text evidence="2 9">Belongs to the major facilitator superfamily. Sugar transporter (TC 2.A.1.1) family.</text>
</comment>
<reference evidence="12" key="1">
    <citation type="submission" date="2022-02" db="EMBL/GenBank/DDBJ databases">
        <authorList>
            <person name="Henning P.M."/>
            <person name="McCubbin A.G."/>
            <person name="Shore J.S."/>
        </authorList>
    </citation>
    <scope>NUCLEOTIDE SEQUENCE</scope>
    <source>
        <strain evidence="12">F60SS</strain>
        <tissue evidence="12">Leaves</tissue>
    </source>
</reference>
<evidence type="ECO:0000256" key="9">
    <source>
        <dbReference type="RuleBase" id="RU003346"/>
    </source>
</evidence>
<feature type="transmembrane region" description="Helical" evidence="10">
    <location>
        <begin position="285"/>
        <end position="307"/>
    </location>
</feature>